<dbReference type="Proteomes" id="UP000826793">
    <property type="component" value="Unassembled WGS sequence"/>
</dbReference>
<reference evidence="2" key="1">
    <citation type="journal article" date="2021" name="PeerJ">
        <title>Extensive microbial diversity within the chicken gut microbiome revealed by metagenomics and culture.</title>
        <authorList>
            <person name="Gilroy R."/>
            <person name="Ravi A."/>
            <person name="Getino M."/>
            <person name="Pursley I."/>
            <person name="Horton D.L."/>
            <person name="Alikhan N.F."/>
            <person name="Baker D."/>
            <person name="Gharbi K."/>
            <person name="Hall N."/>
            <person name="Watson M."/>
            <person name="Adriaenssens E.M."/>
            <person name="Foster-Nyarko E."/>
            <person name="Jarju S."/>
            <person name="Secka A."/>
            <person name="Antonio M."/>
            <person name="Oren A."/>
            <person name="Chaudhuri R.R."/>
            <person name="La Ragione R."/>
            <person name="Hildebrand F."/>
            <person name="Pallen M.J."/>
        </authorList>
    </citation>
    <scope>NUCLEOTIDE SEQUENCE</scope>
    <source>
        <strain evidence="2">CHK185-1770</strain>
    </source>
</reference>
<evidence type="ECO:0000313" key="2">
    <source>
        <dbReference type="EMBL" id="HJB97090.1"/>
    </source>
</evidence>
<gene>
    <name evidence="2" type="ORF">H9710_00740</name>
</gene>
<dbReference type="EMBL" id="DWXG01000005">
    <property type="protein sequence ID" value="HJB97090.1"/>
    <property type="molecule type" value="Genomic_DNA"/>
</dbReference>
<sequence>MLLSSIYYSILEIFSKSFPEKFSVFTIPALRERNFCAILYTYQSVIYTLPKTAPFFQGKPAAARLRPLENKPVYAHTRQGKSSLKPSGMGKPREAEASLPDFVKKAPVLFYSTKPLGGIIL</sequence>
<organism evidence="2 3">
    <name type="scientific">Candidatus Acutalibacter pullicola</name>
    <dbReference type="NCBI Taxonomy" id="2838417"/>
    <lineage>
        <taxon>Bacteria</taxon>
        <taxon>Bacillati</taxon>
        <taxon>Bacillota</taxon>
        <taxon>Clostridia</taxon>
        <taxon>Eubacteriales</taxon>
        <taxon>Acutalibacteraceae</taxon>
        <taxon>Acutalibacter</taxon>
    </lineage>
</organism>
<reference evidence="2" key="2">
    <citation type="submission" date="2021-04" db="EMBL/GenBank/DDBJ databases">
        <authorList>
            <person name="Gilroy R."/>
        </authorList>
    </citation>
    <scope>NUCLEOTIDE SEQUENCE</scope>
    <source>
        <strain evidence="2">CHK185-1770</strain>
    </source>
</reference>
<feature type="region of interest" description="Disordered" evidence="1">
    <location>
        <begin position="76"/>
        <end position="96"/>
    </location>
</feature>
<comment type="caution">
    <text evidence="2">The sequence shown here is derived from an EMBL/GenBank/DDBJ whole genome shotgun (WGS) entry which is preliminary data.</text>
</comment>
<accession>A0A9D2MUX7</accession>
<name>A0A9D2MUX7_9FIRM</name>
<dbReference type="AlphaFoldDB" id="A0A9D2MUX7"/>
<protein>
    <submittedName>
        <fullName evidence="2">Uncharacterized protein</fullName>
    </submittedName>
</protein>
<evidence type="ECO:0000313" key="3">
    <source>
        <dbReference type="Proteomes" id="UP000826793"/>
    </source>
</evidence>
<evidence type="ECO:0000256" key="1">
    <source>
        <dbReference type="SAM" id="MobiDB-lite"/>
    </source>
</evidence>
<proteinExistence type="predicted"/>